<gene>
    <name evidence="10" type="ORF">N864_22655</name>
</gene>
<dbReference type="RefSeq" id="WP_034715799.1">
    <property type="nucleotide sequence ID" value="NZ_AWQS01000056.1"/>
</dbReference>
<evidence type="ECO:0000256" key="8">
    <source>
        <dbReference type="ARBA" id="ARBA00037998"/>
    </source>
</evidence>
<accession>W9GMC8</accession>
<evidence type="ECO:0000256" key="3">
    <source>
        <dbReference type="ARBA" id="ARBA00022475"/>
    </source>
</evidence>
<dbReference type="GO" id="GO:0006865">
    <property type="term" value="P:amino acid transport"/>
    <property type="evidence" value="ECO:0007669"/>
    <property type="project" value="UniProtKB-KW"/>
</dbReference>
<dbReference type="EMBL" id="AWQS01000056">
    <property type="protein sequence ID" value="EWT06267.1"/>
    <property type="molecule type" value="Genomic_DNA"/>
</dbReference>
<feature type="transmembrane region" description="Helical" evidence="9">
    <location>
        <begin position="61"/>
        <end position="83"/>
    </location>
</feature>
<keyword evidence="6 9" id="KW-1133">Transmembrane helix</keyword>
<dbReference type="PANTHER" id="PTHR11795:SF445">
    <property type="entry name" value="AMINO ACID ABC TRANSPORTER PERMEASE PROTEIN"/>
    <property type="match status" value="1"/>
</dbReference>
<name>W9GMC8_9MICO</name>
<dbReference type="CDD" id="cd06582">
    <property type="entry name" value="TM_PBP1_LivH_like"/>
    <property type="match status" value="1"/>
</dbReference>
<comment type="subcellular location">
    <subcellularLocation>
        <location evidence="1">Cell membrane</location>
        <topology evidence="1">Multi-pass membrane protein</topology>
    </subcellularLocation>
</comment>
<evidence type="ECO:0000256" key="9">
    <source>
        <dbReference type="SAM" id="Phobius"/>
    </source>
</evidence>
<evidence type="ECO:0000256" key="6">
    <source>
        <dbReference type="ARBA" id="ARBA00022989"/>
    </source>
</evidence>
<dbReference type="Pfam" id="PF02653">
    <property type="entry name" value="BPD_transp_2"/>
    <property type="match status" value="1"/>
</dbReference>
<dbReference type="GO" id="GO:0022857">
    <property type="term" value="F:transmembrane transporter activity"/>
    <property type="evidence" value="ECO:0007669"/>
    <property type="project" value="InterPro"/>
</dbReference>
<feature type="transmembrane region" description="Helical" evidence="9">
    <location>
        <begin position="186"/>
        <end position="205"/>
    </location>
</feature>
<keyword evidence="7 9" id="KW-0472">Membrane</keyword>
<comment type="caution">
    <text evidence="10">The sequence shown here is derived from an EMBL/GenBank/DDBJ whole genome shotgun (WGS) entry which is preliminary data.</text>
</comment>
<evidence type="ECO:0000256" key="2">
    <source>
        <dbReference type="ARBA" id="ARBA00022448"/>
    </source>
</evidence>
<proteinExistence type="inferred from homology"/>
<evidence type="ECO:0000256" key="4">
    <source>
        <dbReference type="ARBA" id="ARBA00022692"/>
    </source>
</evidence>
<dbReference type="PANTHER" id="PTHR11795">
    <property type="entry name" value="BRANCHED-CHAIN AMINO ACID TRANSPORT SYSTEM PERMEASE PROTEIN LIVH"/>
    <property type="match status" value="1"/>
</dbReference>
<dbReference type="OrthoDB" id="9807115at2"/>
<keyword evidence="4 9" id="KW-0812">Transmembrane</keyword>
<reference evidence="11" key="1">
    <citation type="submission" date="2013-08" db="EMBL/GenBank/DDBJ databases">
        <title>Intrasporangium oryzae NRRL B-24470.</title>
        <authorList>
            <person name="Liu H."/>
            <person name="Wang G."/>
        </authorList>
    </citation>
    <scope>NUCLEOTIDE SEQUENCE [LARGE SCALE GENOMIC DNA]</scope>
    <source>
        <strain evidence="11">Q5-1</strain>
    </source>
</reference>
<dbReference type="InterPro" id="IPR052157">
    <property type="entry name" value="BCAA_transport_permease"/>
</dbReference>
<evidence type="ECO:0000256" key="7">
    <source>
        <dbReference type="ARBA" id="ARBA00023136"/>
    </source>
</evidence>
<dbReference type="GO" id="GO:0005886">
    <property type="term" value="C:plasma membrane"/>
    <property type="evidence" value="ECO:0007669"/>
    <property type="project" value="UniProtKB-SubCell"/>
</dbReference>
<evidence type="ECO:0000256" key="5">
    <source>
        <dbReference type="ARBA" id="ARBA00022970"/>
    </source>
</evidence>
<protein>
    <submittedName>
        <fullName evidence="10">Branched-chain amino acid ABC transporter permease</fullName>
    </submittedName>
</protein>
<feature type="transmembrane region" description="Helical" evidence="9">
    <location>
        <begin position="95"/>
        <end position="115"/>
    </location>
</feature>
<evidence type="ECO:0000313" key="11">
    <source>
        <dbReference type="Proteomes" id="UP000019494"/>
    </source>
</evidence>
<keyword evidence="2" id="KW-0813">Transport</keyword>
<keyword evidence="3" id="KW-1003">Cell membrane</keyword>
<feature type="transmembrane region" description="Helical" evidence="9">
    <location>
        <begin position="135"/>
        <end position="157"/>
    </location>
</feature>
<evidence type="ECO:0000313" key="10">
    <source>
        <dbReference type="EMBL" id="EWT06267.1"/>
    </source>
</evidence>
<dbReference type="Proteomes" id="UP000019494">
    <property type="component" value="Unassembled WGS sequence"/>
</dbReference>
<dbReference type="InterPro" id="IPR001851">
    <property type="entry name" value="ABC_transp_permease"/>
</dbReference>
<sequence>MVLLQVLVSGLLLGGVYSLVSVGLTVVFGVVRISNFAHGAFVMLGMYSAYWAHELFALDPYVAAVVIVPLFFLLGMGVYQLAFRHTIGKDPLVQIFVSVGLLVALENLALFLFGADFRTVRTFAGQTAQLGPVNLPVGLLIAFVVSLAVALALMALIQRTKLGRATRAVTQDRVAATLMGVSTHRMYSVAFGISIACTGLAGSLLMPIKAVYPTVGTQFTLVAFVIVVLGGMGSVSGALIGGLVVGLVESLAGYYVSPAYQQLAYFVVFIIVLLARPQGLFGSAVAAEIGEEA</sequence>
<organism evidence="10 11">
    <name type="scientific">Intrasporangium chromatireducens Q5-1</name>
    <dbReference type="NCBI Taxonomy" id="584657"/>
    <lineage>
        <taxon>Bacteria</taxon>
        <taxon>Bacillati</taxon>
        <taxon>Actinomycetota</taxon>
        <taxon>Actinomycetes</taxon>
        <taxon>Micrococcales</taxon>
        <taxon>Intrasporangiaceae</taxon>
        <taxon>Intrasporangium</taxon>
    </lineage>
</organism>
<dbReference type="AlphaFoldDB" id="W9GMC8"/>
<keyword evidence="5" id="KW-0029">Amino-acid transport</keyword>
<keyword evidence="11" id="KW-1185">Reference proteome</keyword>
<comment type="similarity">
    <text evidence="8">Belongs to the binding-protein-dependent transport system permease family. LivHM subfamily.</text>
</comment>
<feature type="transmembrane region" description="Helical" evidence="9">
    <location>
        <begin position="263"/>
        <end position="287"/>
    </location>
</feature>
<evidence type="ECO:0000256" key="1">
    <source>
        <dbReference type="ARBA" id="ARBA00004651"/>
    </source>
</evidence>